<dbReference type="InterPro" id="IPR029063">
    <property type="entry name" value="SAM-dependent_MTases_sf"/>
</dbReference>
<dbReference type="Proteomes" id="UP001520654">
    <property type="component" value="Unassembled WGS sequence"/>
</dbReference>
<evidence type="ECO:0000313" key="2">
    <source>
        <dbReference type="EMBL" id="MCC0095975.1"/>
    </source>
</evidence>
<keyword evidence="2" id="KW-0808">Transferase</keyword>
<dbReference type="PANTHER" id="PTHR43464">
    <property type="entry name" value="METHYLTRANSFERASE"/>
    <property type="match status" value="1"/>
</dbReference>
<comment type="caution">
    <text evidence="2">The sequence shown here is derived from an EMBL/GenBank/DDBJ whole genome shotgun (WGS) entry which is preliminary data.</text>
</comment>
<keyword evidence="2" id="KW-0489">Methyltransferase</keyword>
<dbReference type="Pfam" id="PF13649">
    <property type="entry name" value="Methyltransf_25"/>
    <property type="match status" value="1"/>
</dbReference>
<dbReference type="GO" id="GO:0008168">
    <property type="term" value="F:methyltransferase activity"/>
    <property type="evidence" value="ECO:0007669"/>
    <property type="project" value="UniProtKB-KW"/>
</dbReference>
<dbReference type="GO" id="GO:0032259">
    <property type="term" value="P:methylation"/>
    <property type="evidence" value="ECO:0007669"/>
    <property type="project" value="UniProtKB-KW"/>
</dbReference>
<feature type="domain" description="Methyltransferase" evidence="1">
    <location>
        <begin position="51"/>
        <end position="150"/>
    </location>
</feature>
<name>A0ABS8E4A4_9ACTN</name>
<accession>A0ABS8E4A4</accession>
<dbReference type="CDD" id="cd02440">
    <property type="entry name" value="AdoMet_MTases"/>
    <property type="match status" value="1"/>
</dbReference>
<gene>
    <name evidence="2" type="ORF">K7B10_14525</name>
</gene>
<organism evidence="2 3">
    <name type="scientific">Streptomyces flavotricini</name>
    <dbReference type="NCBI Taxonomy" id="66888"/>
    <lineage>
        <taxon>Bacteria</taxon>
        <taxon>Bacillati</taxon>
        <taxon>Actinomycetota</taxon>
        <taxon>Actinomycetes</taxon>
        <taxon>Kitasatosporales</taxon>
        <taxon>Streptomycetaceae</taxon>
        <taxon>Streptomyces</taxon>
    </lineage>
</organism>
<protein>
    <submittedName>
        <fullName evidence="2">Methyltransferase domain-containing protein</fullName>
    </submittedName>
</protein>
<evidence type="ECO:0000313" key="3">
    <source>
        <dbReference type="Proteomes" id="UP001520654"/>
    </source>
</evidence>
<dbReference type="RefSeq" id="WP_229336497.1">
    <property type="nucleotide sequence ID" value="NZ_JAINUL010000001.1"/>
</dbReference>
<dbReference type="EMBL" id="JAINUL010000001">
    <property type="protein sequence ID" value="MCC0095975.1"/>
    <property type="molecule type" value="Genomic_DNA"/>
</dbReference>
<sequence length="292" mass="31371">MLTADHAAWGYATSTGLPFTHEEIVDPHFEACAAHYRDALDGVGIRPGWHVLDAGCGSGAFLPRICELVGARGRVSALDLAPENVERAAGRLRDHPATAPLVARQGSVLDLPYADGMFDAVWCSNTTQYLDDAELVRALAELRRVTRPGGLVAVKDVDGSLSTVRPADPFLITDFLRASATSPGYARQLLRGRDLYRRLRAAGLTDVTQRTILMEHHAPLAPAALRFYANACARFARQAADEGIAGNWAPFLDPEDPAGPLRDPDGYVSEGNVIAIGRVPFASMDTDGDDTP</sequence>
<dbReference type="InterPro" id="IPR041698">
    <property type="entry name" value="Methyltransf_25"/>
</dbReference>
<dbReference type="Gene3D" id="3.40.50.150">
    <property type="entry name" value="Vaccinia Virus protein VP39"/>
    <property type="match status" value="1"/>
</dbReference>
<keyword evidence="3" id="KW-1185">Reference proteome</keyword>
<dbReference type="PANTHER" id="PTHR43464:SF94">
    <property type="entry name" value="MALONYL-[ACYL-CARRIER PROTEIN] O-METHYLTRANSFERASE"/>
    <property type="match status" value="1"/>
</dbReference>
<dbReference type="SUPFAM" id="SSF53335">
    <property type="entry name" value="S-adenosyl-L-methionine-dependent methyltransferases"/>
    <property type="match status" value="1"/>
</dbReference>
<reference evidence="2 3" key="1">
    <citation type="submission" date="2021-08" db="EMBL/GenBank/DDBJ databases">
        <title>Genomic Architecture of Streptomyces flavotricini NGL1 and Streptomyces erythrochromogenes HMS4 With Differential Plant Beneficial attributes and laccase production capabilities.</title>
        <authorList>
            <person name="Salwan R."/>
            <person name="Kaur R."/>
            <person name="Sharma V."/>
        </authorList>
    </citation>
    <scope>NUCLEOTIDE SEQUENCE [LARGE SCALE GENOMIC DNA]</scope>
    <source>
        <strain evidence="2 3">NGL1</strain>
    </source>
</reference>
<proteinExistence type="predicted"/>
<evidence type="ECO:0000259" key="1">
    <source>
        <dbReference type="Pfam" id="PF13649"/>
    </source>
</evidence>